<evidence type="ECO:0000256" key="3">
    <source>
        <dbReference type="ARBA" id="ARBA00022448"/>
    </source>
</evidence>
<evidence type="ECO:0000313" key="10">
    <source>
        <dbReference type="EMBL" id="STL92355.1"/>
    </source>
</evidence>
<comment type="similarity">
    <text evidence="2">Belongs to the fimbrial export usher family.</text>
</comment>
<keyword evidence="7" id="KW-0472">Membrane</keyword>
<dbReference type="InterPro" id="IPR037224">
    <property type="entry name" value="PapC_N_sf"/>
</dbReference>
<dbReference type="PANTHER" id="PTHR30451:SF21">
    <property type="entry name" value="FIMBRIAL USHER DOMAIN-CONTAINING PROTEIN YDET-RELATED"/>
    <property type="match status" value="1"/>
</dbReference>
<keyword evidence="4" id="KW-1029">Fimbrium biogenesis</keyword>
<evidence type="ECO:0000313" key="11">
    <source>
        <dbReference type="Proteomes" id="UP000254255"/>
    </source>
</evidence>
<keyword evidence="5" id="KW-0812">Transmembrane</keyword>
<sequence length="120" mass="12912">MATRDVTFNTGDSEQGIVPCLTRAQLASMGLNTASVSGMNLLADDACVPLTSMIHDATAHLDVGQQRLNLTIPQAFMSNRARGYIPPELWDPVLMPDCSIIISAEIVYRIGLGVTAIMHI</sequence>
<evidence type="ECO:0000259" key="9">
    <source>
        <dbReference type="Pfam" id="PF13954"/>
    </source>
</evidence>
<evidence type="ECO:0000256" key="4">
    <source>
        <dbReference type="ARBA" id="ARBA00022558"/>
    </source>
</evidence>
<evidence type="ECO:0000256" key="1">
    <source>
        <dbReference type="ARBA" id="ARBA00004571"/>
    </source>
</evidence>
<organism evidence="10 11">
    <name type="scientific">Escherichia coli</name>
    <dbReference type="NCBI Taxonomy" id="562"/>
    <lineage>
        <taxon>Bacteria</taxon>
        <taxon>Pseudomonadati</taxon>
        <taxon>Pseudomonadota</taxon>
        <taxon>Gammaproteobacteria</taxon>
        <taxon>Enterobacterales</taxon>
        <taxon>Enterobacteriaceae</taxon>
        <taxon>Escherichia</taxon>
    </lineage>
</organism>
<evidence type="ECO:0000256" key="5">
    <source>
        <dbReference type="ARBA" id="ARBA00022692"/>
    </source>
</evidence>
<evidence type="ECO:0000256" key="6">
    <source>
        <dbReference type="ARBA" id="ARBA00022729"/>
    </source>
</evidence>
<name>A0A377CFQ4_ECOLX</name>
<dbReference type="Proteomes" id="UP000254255">
    <property type="component" value="Unassembled WGS sequence"/>
</dbReference>
<dbReference type="GO" id="GO:0009279">
    <property type="term" value="C:cell outer membrane"/>
    <property type="evidence" value="ECO:0007669"/>
    <property type="project" value="UniProtKB-SubCell"/>
</dbReference>
<feature type="domain" description="PapC N-terminal" evidence="9">
    <location>
        <begin position="2"/>
        <end position="91"/>
    </location>
</feature>
<dbReference type="AlphaFoldDB" id="A0A377CFQ4"/>
<evidence type="ECO:0000256" key="8">
    <source>
        <dbReference type="ARBA" id="ARBA00023237"/>
    </source>
</evidence>
<keyword evidence="3" id="KW-0813">Transport</keyword>
<evidence type="ECO:0000256" key="2">
    <source>
        <dbReference type="ARBA" id="ARBA00008064"/>
    </source>
</evidence>
<gene>
    <name evidence="10" type="primary">fimD-fimH_2</name>
    <name evidence="10" type="ORF">NCTC13148_04857</name>
</gene>
<dbReference type="InterPro" id="IPR025885">
    <property type="entry name" value="PapC_N"/>
</dbReference>
<comment type="subcellular location">
    <subcellularLocation>
        <location evidence="1">Cell outer membrane</location>
        <topology evidence="1">Multi-pass membrane protein</topology>
    </subcellularLocation>
</comment>
<keyword evidence="8" id="KW-0998">Cell outer membrane</keyword>
<dbReference type="SUPFAM" id="SSF141729">
    <property type="entry name" value="FimD N-terminal domain-like"/>
    <property type="match status" value="1"/>
</dbReference>
<reference evidence="10 11" key="1">
    <citation type="submission" date="2018-06" db="EMBL/GenBank/DDBJ databases">
        <authorList>
            <consortium name="Pathogen Informatics"/>
            <person name="Doyle S."/>
        </authorList>
    </citation>
    <scope>NUCLEOTIDE SEQUENCE [LARGE SCALE GENOMIC DNA]</scope>
    <source>
        <strain evidence="10 11">NCTC13148</strain>
    </source>
</reference>
<accession>A0A377CFQ4</accession>
<dbReference type="InterPro" id="IPR000015">
    <property type="entry name" value="Fimb_usher"/>
</dbReference>
<dbReference type="EMBL" id="UGET01000004">
    <property type="protein sequence ID" value="STL92355.1"/>
    <property type="molecule type" value="Genomic_DNA"/>
</dbReference>
<dbReference type="GO" id="GO:0009297">
    <property type="term" value="P:pilus assembly"/>
    <property type="evidence" value="ECO:0007669"/>
    <property type="project" value="InterPro"/>
</dbReference>
<proteinExistence type="inferred from homology"/>
<evidence type="ECO:0000256" key="7">
    <source>
        <dbReference type="ARBA" id="ARBA00023136"/>
    </source>
</evidence>
<dbReference type="PANTHER" id="PTHR30451">
    <property type="entry name" value="OUTER MEMBRANE USHER PROTEIN"/>
    <property type="match status" value="1"/>
</dbReference>
<protein>
    <submittedName>
        <fullName evidence="10">Outer membrane usher protein FimD/type 1 fimbriae minor component</fullName>
    </submittedName>
</protein>
<keyword evidence="6" id="KW-0732">Signal</keyword>
<dbReference type="Gene3D" id="3.10.20.410">
    <property type="match status" value="1"/>
</dbReference>
<dbReference type="GO" id="GO:0015473">
    <property type="term" value="F:fimbrial usher porin activity"/>
    <property type="evidence" value="ECO:0007669"/>
    <property type="project" value="InterPro"/>
</dbReference>
<dbReference type="Pfam" id="PF13954">
    <property type="entry name" value="PapC_N"/>
    <property type="match status" value="1"/>
</dbReference>